<feature type="compositionally biased region" description="Basic and acidic residues" evidence="1">
    <location>
        <begin position="181"/>
        <end position="194"/>
    </location>
</feature>
<feature type="region of interest" description="Disordered" evidence="1">
    <location>
        <begin position="1"/>
        <end position="21"/>
    </location>
</feature>
<feature type="region of interest" description="Disordered" evidence="1">
    <location>
        <begin position="350"/>
        <end position="422"/>
    </location>
</feature>
<feature type="region of interest" description="Disordered" evidence="1">
    <location>
        <begin position="476"/>
        <end position="517"/>
    </location>
</feature>
<feature type="compositionally biased region" description="Polar residues" evidence="1">
    <location>
        <begin position="574"/>
        <end position="583"/>
    </location>
</feature>
<feature type="compositionally biased region" description="Basic and acidic residues" evidence="1">
    <location>
        <begin position="593"/>
        <end position="608"/>
    </location>
</feature>
<feature type="compositionally biased region" description="Low complexity" evidence="1">
    <location>
        <begin position="247"/>
        <end position="280"/>
    </location>
</feature>
<accession>A0A086J835</accession>
<evidence type="ECO:0000313" key="3">
    <source>
        <dbReference type="Proteomes" id="UP000028828"/>
    </source>
</evidence>
<feature type="compositionally biased region" description="Acidic residues" evidence="1">
    <location>
        <begin position="650"/>
        <end position="664"/>
    </location>
</feature>
<feature type="compositionally biased region" description="Basic and acidic residues" evidence="1">
    <location>
        <begin position="555"/>
        <end position="572"/>
    </location>
</feature>
<name>A0A086J835_TOXGO</name>
<dbReference type="Proteomes" id="UP000028828">
    <property type="component" value="Unassembled WGS sequence"/>
</dbReference>
<gene>
    <name evidence="2" type="ORF">TGP89_220208A</name>
</gene>
<dbReference type="AlphaFoldDB" id="A0A086J835"/>
<organism evidence="2 3">
    <name type="scientific">Toxoplasma gondii p89</name>
    <dbReference type="NCBI Taxonomy" id="943119"/>
    <lineage>
        <taxon>Eukaryota</taxon>
        <taxon>Sar</taxon>
        <taxon>Alveolata</taxon>
        <taxon>Apicomplexa</taxon>
        <taxon>Conoidasida</taxon>
        <taxon>Coccidia</taxon>
        <taxon>Eucoccidiorida</taxon>
        <taxon>Eimeriorina</taxon>
        <taxon>Sarcocystidae</taxon>
        <taxon>Toxoplasma</taxon>
    </lineage>
</organism>
<sequence length="892" mass="97004">MSPSASSSASSSPSSSSSLFLSPSASASPAVCVSGHPTRCTYTPFWSPHAAPALWLTQGVWAGSSVVARLSAFPSSVSLFSSFLREQWHFEEKNVLGAGVAPAYASRVREATKKRGRDAEEASGISSPLARDFLRREVVNGVAVAYLPDLFEGQSLPTASFLKQEAGDKWCMCLPESEGAEARESSRLEDGERRGSRRRERRDAARRRGSSYEEDGASENDERTSDTDSSPSLDGGASRCHEELRRPLSASSCSSPSSYASASLSGSSASSPAASGDSPPRSCPRASHAFCRRPCEVYRQRLAVADGGNEGRASLPLLVSGFGPGLDALQFTALRYDLADAAVLSAPSLRKTRGERERVRSFDAGEEGASGELSGESEQGTDAEESERGESQTPQTSKQREVKLPPSSSSTKNGEWHRPGFAAGAFRVQPRRLLEYRPRAFWTDASDSESCGAEHEAAQAVERLKPTRANAFVSAAASGATGEKGRRTRKRNAEAGAGAKVGAEGEGGPGTSVRAPEDLGRDLHAVREDGNVEESMAETTRQLRSENRFLRERVGDVEEETERSTGRCRHFDFSSCNSASRSSPGGRRTAGRKASEGRRPREGRADFDRGAAPCRVLEVKVDDKHPHRKWILARTVRGVTLSALRLLEEEEEEEVEDGEEVEDREEAREGSHRSRRSIVQSVVYEHLVDVRYGRGVSGEKKKRERERRRTAPSVGETTWNLEEAIEGRRHSCFNSRLRSPSPRCRTCGGRLPDRSSSQTSFLSCSRSPSQSSLRSSFSSSSNSLRGPRVGAEDFSSSCAFAAPLSRWWGPSDFVVNAEWSALDAGEVAMLSAEQTVKVWRAERPSEVRQVFVCFMFPGSDVYCKRWHNTVQKTKSTVILPLSPPVCIASSSS</sequence>
<feature type="region of interest" description="Disordered" evidence="1">
    <location>
        <begin position="735"/>
        <end position="784"/>
    </location>
</feature>
<reference evidence="2 3" key="1">
    <citation type="submission" date="2014-03" db="EMBL/GenBank/DDBJ databases">
        <authorList>
            <person name="Sibley D."/>
            <person name="Venepally P."/>
            <person name="Karamycheva S."/>
            <person name="Hadjithomas M."/>
            <person name="Khan A."/>
            <person name="Brunk B."/>
            <person name="Roos D."/>
            <person name="Caler E."/>
            <person name="Lorenzi H."/>
        </authorList>
    </citation>
    <scope>NUCLEOTIDE SEQUENCE [LARGE SCALE GENOMIC DNA]</scope>
    <source>
        <strain evidence="3">p89</strain>
    </source>
</reference>
<feature type="compositionally biased region" description="Basic and acidic residues" evidence="1">
    <location>
        <begin position="352"/>
        <end position="363"/>
    </location>
</feature>
<feature type="region of interest" description="Disordered" evidence="1">
    <location>
        <begin position="650"/>
        <end position="676"/>
    </location>
</feature>
<proteinExistence type="predicted"/>
<feature type="region of interest" description="Disordered" evidence="1">
    <location>
        <begin position="696"/>
        <end position="715"/>
    </location>
</feature>
<feature type="region of interest" description="Disordered" evidence="1">
    <location>
        <begin position="181"/>
        <end position="286"/>
    </location>
</feature>
<protein>
    <submittedName>
        <fullName evidence="2">Uncharacterized protein</fullName>
    </submittedName>
</protein>
<feature type="region of interest" description="Disordered" evidence="1">
    <location>
        <begin position="555"/>
        <end position="608"/>
    </location>
</feature>
<feature type="compositionally biased region" description="Low complexity" evidence="1">
    <location>
        <begin position="760"/>
        <end position="784"/>
    </location>
</feature>
<comment type="caution">
    <text evidence="2">The sequence shown here is derived from an EMBL/GenBank/DDBJ whole genome shotgun (WGS) entry which is preliminary data.</text>
</comment>
<dbReference type="EMBL" id="AEYI02002421">
    <property type="protein sequence ID" value="KFG28303.1"/>
    <property type="molecule type" value="Genomic_DNA"/>
</dbReference>
<evidence type="ECO:0000313" key="2">
    <source>
        <dbReference type="EMBL" id="KFG28303.1"/>
    </source>
</evidence>
<feature type="compositionally biased region" description="Basic residues" evidence="1">
    <location>
        <begin position="195"/>
        <end position="209"/>
    </location>
</feature>
<dbReference type="VEuPathDB" id="ToxoDB:TGP89_220208A"/>
<evidence type="ECO:0000256" key="1">
    <source>
        <dbReference type="SAM" id="MobiDB-lite"/>
    </source>
</evidence>